<feature type="transmembrane region" description="Helical" evidence="1">
    <location>
        <begin position="33"/>
        <end position="51"/>
    </location>
</feature>
<accession>A0AAN9B5T8</accession>
<keyword evidence="1" id="KW-1133">Transmembrane helix</keyword>
<evidence type="ECO:0000256" key="1">
    <source>
        <dbReference type="SAM" id="Phobius"/>
    </source>
</evidence>
<keyword evidence="1" id="KW-0812">Transmembrane</keyword>
<comment type="caution">
    <text evidence="2">The sequence shown here is derived from an EMBL/GenBank/DDBJ whole genome shotgun (WGS) entry which is preliminary data.</text>
</comment>
<keyword evidence="1" id="KW-0472">Membrane</keyword>
<evidence type="ECO:0000313" key="3">
    <source>
        <dbReference type="Proteomes" id="UP001374579"/>
    </source>
</evidence>
<evidence type="ECO:0000313" key="2">
    <source>
        <dbReference type="EMBL" id="KAK7099239.1"/>
    </source>
</evidence>
<dbReference type="AlphaFoldDB" id="A0AAN9B5T8"/>
<dbReference type="Proteomes" id="UP001374579">
    <property type="component" value="Unassembled WGS sequence"/>
</dbReference>
<sequence>MELDADAVRVGGNGNDVTTAHESMRVRRGRRNGFHDGLLLTLLLFLAVTYFPSAECTVLCNEFDTCFPQEQQSNVSAAVRQNNKQQVCTVATTAVECLQQARKDCDGYTDVPSYIVEGLEERKNKVTSYVASFCGENKTTSTRHGQTGSNGGDAVMNKMAATFWGTFLSLFLWFSS</sequence>
<protein>
    <submittedName>
        <fullName evidence="2">Uncharacterized protein</fullName>
    </submittedName>
</protein>
<proteinExistence type="predicted"/>
<keyword evidence="3" id="KW-1185">Reference proteome</keyword>
<dbReference type="EMBL" id="JBAMIC010000012">
    <property type="protein sequence ID" value="KAK7099239.1"/>
    <property type="molecule type" value="Genomic_DNA"/>
</dbReference>
<gene>
    <name evidence="2" type="ORF">V1264_003415</name>
</gene>
<name>A0AAN9B5T8_9CAEN</name>
<organism evidence="2 3">
    <name type="scientific">Littorina saxatilis</name>
    <dbReference type="NCBI Taxonomy" id="31220"/>
    <lineage>
        <taxon>Eukaryota</taxon>
        <taxon>Metazoa</taxon>
        <taxon>Spiralia</taxon>
        <taxon>Lophotrochozoa</taxon>
        <taxon>Mollusca</taxon>
        <taxon>Gastropoda</taxon>
        <taxon>Caenogastropoda</taxon>
        <taxon>Littorinimorpha</taxon>
        <taxon>Littorinoidea</taxon>
        <taxon>Littorinidae</taxon>
        <taxon>Littorina</taxon>
    </lineage>
</organism>
<reference evidence="2 3" key="1">
    <citation type="submission" date="2024-02" db="EMBL/GenBank/DDBJ databases">
        <title>Chromosome-scale genome assembly of the rough periwinkle Littorina saxatilis.</title>
        <authorList>
            <person name="De Jode A."/>
            <person name="Faria R."/>
            <person name="Formenti G."/>
            <person name="Sims Y."/>
            <person name="Smith T.P."/>
            <person name="Tracey A."/>
            <person name="Wood J.M.D."/>
            <person name="Zagrodzka Z.B."/>
            <person name="Johannesson K."/>
            <person name="Butlin R.K."/>
            <person name="Leder E.H."/>
        </authorList>
    </citation>
    <scope>NUCLEOTIDE SEQUENCE [LARGE SCALE GENOMIC DNA]</scope>
    <source>
        <strain evidence="2">Snail1</strain>
        <tissue evidence="2">Muscle</tissue>
    </source>
</reference>